<evidence type="ECO:0000256" key="1">
    <source>
        <dbReference type="SAM" id="MobiDB-lite"/>
    </source>
</evidence>
<name>A0A7J7M724_9MAGN</name>
<proteinExistence type="predicted"/>
<reference evidence="2 3" key="1">
    <citation type="journal article" date="2020" name="IScience">
        <title>Genome Sequencing of the Endangered Kingdonia uniflora (Circaeasteraceae, Ranunculales) Reveals Potential Mechanisms of Evolutionary Specialization.</title>
        <authorList>
            <person name="Sun Y."/>
            <person name="Deng T."/>
            <person name="Zhang A."/>
            <person name="Moore M.J."/>
            <person name="Landis J.B."/>
            <person name="Lin N."/>
            <person name="Zhang H."/>
            <person name="Zhang X."/>
            <person name="Huang J."/>
            <person name="Zhang X."/>
            <person name="Sun H."/>
            <person name="Wang H."/>
        </authorList>
    </citation>
    <scope>NUCLEOTIDE SEQUENCE [LARGE SCALE GENOMIC DNA]</scope>
    <source>
        <strain evidence="2">TB1705</strain>
        <tissue evidence="2">Leaf</tissue>
    </source>
</reference>
<organism evidence="2 3">
    <name type="scientific">Kingdonia uniflora</name>
    <dbReference type="NCBI Taxonomy" id="39325"/>
    <lineage>
        <taxon>Eukaryota</taxon>
        <taxon>Viridiplantae</taxon>
        <taxon>Streptophyta</taxon>
        <taxon>Embryophyta</taxon>
        <taxon>Tracheophyta</taxon>
        <taxon>Spermatophyta</taxon>
        <taxon>Magnoliopsida</taxon>
        <taxon>Ranunculales</taxon>
        <taxon>Circaeasteraceae</taxon>
        <taxon>Kingdonia</taxon>
    </lineage>
</organism>
<dbReference type="OrthoDB" id="1880601at2759"/>
<feature type="region of interest" description="Disordered" evidence="1">
    <location>
        <begin position="28"/>
        <end position="47"/>
    </location>
</feature>
<sequence>MGGNDLFSIQDTEIRHPFEWQPGLATWEQKKDDPKGKAKVNDGDGDDDELGSLTPLYCLSARPSAFASGTYLTFWQQLFYVYIHVEIKSSNIRPITRGIPNPNPNSLHAFNWYQFLQGIKLKIGAITQLVPWIKRIHDRKLKHMQTRQLVKCICAELKGLDNTMVSLAKEEILETARSGTYEVIRECL</sequence>
<dbReference type="EMBL" id="JACGCM010001727">
    <property type="protein sequence ID" value="KAF6150610.1"/>
    <property type="molecule type" value="Genomic_DNA"/>
</dbReference>
<comment type="caution">
    <text evidence="2">The sequence shown here is derived from an EMBL/GenBank/DDBJ whole genome shotgun (WGS) entry which is preliminary data.</text>
</comment>
<protein>
    <submittedName>
        <fullName evidence="2">Uncharacterized protein</fullName>
    </submittedName>
</protein>
<evidence type="ECO:0000313" key="3">
    <source>
        <dbReference type="Proteomes" id="UP000541444"/>
    </source>
</evidence>
<keyword evidence="3" id="KW-1185">Reference proteome</keyword>
<dbReference type="AlphaFoldDB" id="A0A7J7M724"/>
<gene>
    <name evidence="2" type="ORF">GIB67_022222</name>
</gene>
<evidence type="ECO:0000313" key="2">
    <source>
        <dbReference type="EMBL" id="KAF6150610.1"/>
    </source>
</evidence>
<feature type="compositionally biased region" description="Basic and acidic residues" evidence="1">
    <location>
        <begin position="28"/>
        <end position="42"/>
    </location>
</feature>
<dbReference type="Proteomes" id="UP000541444">
    <property type="component" value="Unassembled WGS sequence"/>
</dbReference>
<accession>A0A7J7M724</accession>